<gene>
    <name evidence="6" type="ORF">KIK155_LOCUS32219</name>
    <name evidence="7" type="ORF">TOA249_LOCUS2420</name>
</gene>
<dbReference type="SMART" id="SM00054">
    <property type="entry name" value="EFh"/>
    <property type="match status" value="2"/>
</dbReference>
<name>A0A819B797_9BILA</name>
<evidence type="ECO:0000256" key="1">
    <source>
        <dbReference type="ARBA" id="ARBA00022723"/>
    </source>
</evidence>
<dbReference type="Gene3D" id="1.10.238.10">
    <property type="entry name" value="EF-hand"/>
    <property type="match status" value="1"/>
</dbReference>
<keyword evidence="1" id="KW-0479">Metal-binding</keyword>
<evidence type="ECO:0000256" key="2">
    <source>
        <dbReference type="ARBA" id="ARBA00022737"/>
    </source>
</evidence>
<dbReference type="CDD" id="cd00051">
    <property type="entry name" value="EFh"/>
    <property type="match status" value="1"/>
</dbReference>
<protein>
    <recommendedName>
        <fullName evidence="5">EF-hand domain-containing protein</fullName>
    </recommendedName>
</protein>
<evidence type="ECO:0000259" key="5">
    <source>
        <dbReference type="PROSITE" id="PS50222"/>
    </source>
</evidence>
<dbReference type="PROSITE" id="PS00018">
    <property type="entry name" value="EF_HAND_1"/>
    <property type="match status" value="1"/>
</dbReference>
<dbReference type="PANTHER" id="PTHR23055:SF69">
    <property type="entry name" value="NEURONAL CALCIUM SENSOR 2"/>
    <property type="match status" value="1"/>
</dbReference>
<evidence type="ECO:0000313" key="6">
    <source>
        <dbReference type="EMBL" id="CAF3797169.1"/>
    </source>
</evidence>
<feature type="region of interest" description="Disordered" evidence="4">
    <location>
        <begin position="1"/>
        <end position="46"/>
    </location>
</feature>
<dbReference type="PANTHER" id="PTHR23055">
    <property type="entry name" value="CALCIUM BINDING PROTEINS"/>
    <property type="match status" value="1"/>
</dbReference>
<organism evidence="6 8">
    <name type="scientific">Rotaria socialis</name>
    <dbReference type="NCBI Taxonomy" id="392032"/>
    <lineage>
        <taxon>Eukaryota</taxon>
        <taxon>Metazoa</taxon>
        <taxon>Spiralia</taxon>
        <taxon>Gnathifera</taxon>
        <taxon>Rotifera</taxon>
        <taxon>Eurotatoria</taxon>
        <taxon>Bdelloidea</taxon>
        <taxon>Philodinida</taxon>
        <taxon>Philodinidae</taxon>
        <taxon>Rotaria</taxon>
    </lineage>
</organism>
<reference evidence="6" key="1">
    <citation type="submission" date="2021-02" db="EMBL/GenBank/DDBJ databases">
        <authorList>
            <person name="Nowell W R."/>
        </authorList>
    </citation>
    <scope>NUCLEOTIDE SEQUENCE</scope>
</reference>
<accession>A0A819B797</accession>
<evidence type="ECO:0000313" key="7">
    <source>
        <dbReference type="EMBL" id="CAF4488504.1"/>
    </source>
</evidence>
<evidence type="ECO:0000256" key="3">
    <source>
        <dbReference type="ARBA" id="ARBA00022837"/>
    </source>
</evidence>
<dbReference type="GO" id="GO:0005509">
    <property type="term" value="F:calcium ion binding"/>
    <property type="evidence" value="ECO:0007669"/>
    <property type="project" value="InterPro"/>
</dbReference>
<dbReference type="InterPro" id="IPR002048">
    <property type="entry name" value="EF_hand_dom"/>
</dbReference>
<dbReference type="Pfam" id="PF13833">
    <property type="entry name" value="EF-hand_8"/>
    <property type="match status" value="1"/>
</dbReference>
<dbReference type="PROSITE" id="PS50222">
    <property type="entry name" value="EF_HAND_2"/>
    <property type="match status" value="2"/>
</dbReference>
<evidence type="ECO:0000256" key="4">
    <source>
        <dbReference type="SAM" id="MobiDB-lite"/>
    </source>
</evidence>
<dbReference type="AlphaFoldDB" id="A0A819B797"/>
<sequence length="277" mass="31127">MARNCAPSLNLQKINRSHSNSSISSNGTVNSGQTASTTVSTTSSQRRSGILGKIGTGFRSVFRRFSRSRASLTEMETQILTAMTGYNREEVLQWHEKFLNDYPNGYMTRKQFILIYKSLFPKSDAERFARHIFRAFDADKSNTIDFREFLIGLSITSASNSTKIKLEWTFNVFDIDGNGLLTRRESLEVIDVIVRFYLTSQGDSPNSNTEQLIYLAKRSMMKIFDNSSNNPPTDNLTKSQFVEGCLNDEFISQLLAPMTNTSSTTAHDAHDSCLGNS</sequence>
<feature type="domain" description="EF-hand" evidence="5">
    <location>
        <begin position="161"/>
        <end position="196"/>
    </location>
</feature>
<dbReference type="InterPro" id="IPR028846">
    <property type="entry name" value="Recoverin"/>
</dbReference>
<dbReference type="Proteomes" id="UP000663865">
    <property type="component" value="Unassembled WGS sequence"/>
</dbReference>
<dbReference type="PRINTS" id="PR00450">
    <property type="entry name" value="RECOVERIN"/>
</dbReference>
<dbReference type="InterPro" id="IPR018247">
    <property type="entry name" value="EF_Hand_1_Ca_BS"/>
</dbReference>
<keyword evidence="2" id="KW-0677">Repeat</keyword>
<proteinExistence type="predicted"/>
<dbReference type="EMBL" id="CAJOBS010000077">
    <property type="protein sequence ID" value="CAF4488504.1"/>
    <property type="molecule type" value="Genomic_DNA"/>
</dbReference>
<dbReference type="SUPFAM" id="SSF47473">
    <property type="entry name" value="EF-hand"/>
    <property type="match status" value="1"/>
</dbReference>
<feature type="compositionally biased region" description="Low complexity" evidence="4">
    <location>
        <begin position="17"/>
        <end position="46"/>
    </location>
</feature>
<keyword evidence="3" id="KW-0106">Calcium</keyword>
<comment type="caution">
    <text evidence="6">The sequence shown here is derived from an EMBL/GenBank/DDBJ whole genome shotgun (WGS) entry which is preliminary data.</text>
</comment>
<dbReference type="Proteomes" id="UP000663838">
    <property type="component" value="Unassembled WGS sequence"/>
</dbReference>
<dbReference type="EMBL" id="CAJNYV010006043">
    <property type="protein sequence ID" value="CAF3797169.1"/>
    <property type="molecule type" value="Genomic_DNA"/>
</dbReference>
<evidence type="ECO:0000313" key="8">
    <source>
        <dbReference type="Proteomes" id="UP000663865"/>
    </source>
</evidence>
<dbReference type="InterPro" id="IPR011992">
    <property type="entry name" value="EF-hand-dom_pair"/>
</dbReference>
<feature type="domain" description="EF-hand" evidence="5">
    <location>
        <begin position="124"/>
        <end position="159"/>
    </location>
</feature>